<keyword evidence="5" id="KW-0132">Cell division</keyword>
<dbReference type="PANTHER" id="PTHR36842">
    <property type="entry name" value="PROTEIN TOLB HOMOLOG"/>
    <property type="match status" value="1"/>
</dbReference>
<dbReference type="InterPro" id="IPR007195">
    <property type="entry name" value="TolB_N"/>
</dbReference>
<dbReference type="KEGG" id="mflg:ABS361_00555"/>
<reference evidence="7" key="1">
    <citation type="submission" date="2024-06" db="EMBL/GenBank/DDBJ databases">
        <title>Methylostella associata gen. nov., sp. nov., a novel Ancalomicrobiaceae-affiliated facultatively methylotrophic bacteria that feed on methanotrophs of the genus Methylococcus.</title>
        <authorList>
            <person name="Saltykova V."/>
            <person name="Danilova O.V."/>
            <person name="Oshkin I.Y."/>
            <person name="Belova S.E."/>
            <person name="Pimenov N.V."/>
            <person name="Dedysh S.N."/>
        </authorList>
    </citation>
    <scope>NUCLEOTIDE SEQUENCE</scope>
    <source>
        <strain evidence="7">S20</strain>
    </source>
</reference>
<dbReference type="EMBL" id="CP158568">
    <property type="protein sequence ID" value="XBY44837.1"/>
    <property type="molecule type" value="Genomic_DNA"/>
</dbReference>
<dbReference type="GO" id="GO:0051301">
    <property type="term" value="P:cell division"/>
    <property type="evidence" value="ECO:0007669"/>
    <property type="project" value="UniProtKB-UniRule"/>
</dbReference>
<evidence type="ECO:0000259" key="6">
    <source>
        <dbReference type="Pfam" id="PF04052"/>
    </source>
</evidence>
<proteinExistence type="inferred from homology"/>
<accession>A0AAU7XAR5</accession>
<dbReference type="Pfam" id="PF07676">
    <property type="entry name" value="PD40"/>
    <property type="match status" value="3"/>
</dbReference>
<evidence type="ECO:0000256" key="1">
    <source>
        <dbReference type="ARBA" id="ARBA00004418"/>
    </source>
</evidence>
<dbReference type="InterPro" id="IPR006311">
    <property type="entry name" value="TAT_signal"/>
</dbReference>
<sequence>MADDIEVGKLRAMLDAAIDRRRFLTGALAAAGGVAATPLLPFAPARAQDRLRIVITPGQAFQPMPIAVPQFNGDPGLGAQVAQMLAQDLRASGYFQVLDPASYLDRVLGANAQPNFANWAGIKAQAVVAGTVQSQGGQIVAQIRTWDVFGQSQLAGQQFATTPDNLRRLAHISADSVYTALTGFKGFFDTRVVYVDETGPKTQRVKRLAIMDWDGANVRYLTRGSELVLTPRFSPTSQQIAYMAYGEGEPKVFILNVSSGARQLLGDFPAMTFAPRFSPDGSRLLFSLQKEGNANLYAMDLGSRQIRALTDGASIDTSPSFSPDGSQIVFESDRGGVQQLYVMGAGGGGANRISFGAGRYATPVWSPDPDNPYIAFTKQDGDGFRIGVMKPDGTGERILAEGGHNEGPTWAPNGRYVMFFKDGGGPAGGPQLWYADVTGHVLQQVRTPSFGSDPAWSPLLR</sequence>
<dbReference type="SUPFAM" id="SSF52964">
    <property type="entry name" value="TolB, N-terminal domain"/>
    <property type="match status" value="1"/>
</dbReference>
<dbReference type="Gene3D" id="2.120.10.30">
    <property type="entry name" value="TolB, C-terminal domain"/>
    <property type="match status" value="1"/>
</dbReference>
<organism evidence="7">
    <name type="scientific">Methyloraptor flagellatus</name>
    <dbReference type="NCBI Taxonomy" id="3162530"/>
    <lineage>
        <taxon>Bacteria</taxon>
        <taxon>Pseudomonadati</taxon>
        <taxon>Pseudomonadota</taxon>
        <taxon>Alphaproteobacteria</taxon>
        <taxon>Hyphomicrobiales</taxon>
        <taxon>Ancalomicrobiaceae</taxon>
        <taxon>Methyloraptor</taxon>
    </lineage>
</organism>
<feature type="domain" description="TolB N-terminal" evidence="6">
    <location>
        <begin position="51"/>
        <end position="154"/>
    </location>
</feature>
<dbReference type="PROSITE" id="PS51318">
    <property type="entry name" value="TAT"/>
    <property type="match status" value="1"/>
</dbReference>
<dbReference type="AlphaFoldDB" id="A0AAU7XAR5"/>
<evidence type="ECO:0000256" key="5">
    <source>
        <dbReference type="HAMAP-Rule" id="MF_00671"/>
    </source>
</evidence>
<dbReference type="NCBIfam" id="TIGR02800">
    <property type="entry name" value="propeller_TolB"/>
    <property type="match status" value="1"/>
</dbReference>
<dbReference type="InterPro" id="IPR011659">
    <property type="entry name" value="WD40"/>
</dbReference>
<evidence type="ECO:0000313" key="7">
    <source>
        <dbReference type="EMBL" id="XBY44837.1"/>
    </source>
</evidence>
<comment type="similarity">
    <text evidence="2 5">Belongs to the TolB family.</text>
</comment>
<name>A0AAU7XAR5_9HYPH</name>
<comment type="function">
    <text evidence="5">Part of the Tol-Pal system, which plays a role in outer membrane invagination during cell division and is important for maintaining outer membrane integrity.</text>
</comment>
<dbReference type="Gene3D" id="3.40.50.10070">
    <property type="entry name" value="TolB, N-terminal domain"/>
    <property type="match status" value="1"/>
</dbReference>
<evidence type="ECO:0000256" key="2">
    <source>
        <dbReference type="ARBA" id="ARBA00009820"/>
    </source>
</evidence>
<dbReference type="Pfam" id="PF04052">
    <property type="entry name" value="TolB_N"/>
    <property type="match status" value="1"/>
</dbReference>
<keyword evidence="4 5" id="KW-0574">Periplasm</keyword>
<dbReference type="HAMAP" id="MF_00671">
    <property type="entry name" value="TolB"/>
    <property type="match status" value="1"/>
</dbReference>
<dbReference type="InterPro" id="IPR011042">
    <property type="entry name" value="6-blade_b-propeller_TolB-like"/>
</dbReference>
<evidence type="ECO:0000256" key="4">
    <source>
        <dbReference type="ARBA" id="ARBA00022764"/>
    </source>
</evidence>
<dbReference type="InterPro" id="IPR014167">
    <property type="entry name" value="Tol-Pal_TolB"/>
</dbReference>
<dbReference type="GO" id="GO:0017038">
    <property type="term" value="P:protein import"/>
    <property type="evidence" value="ECO:0007669"/>
    <property type="project" value="InterPro"/>
</dbReference>
<dbReference type="SUPFAM" id="SSF69304">
    <property type="entry name" value="Tricorn protease N-terminal domain"/>
    <property type="match status" value="1"/>
</dbReference>
<keyword evidence="5" id="KW-0131">Cell cycle</keyword>
<evidence type="ECO:0000256" key="3">
    <source>
        <dbReference type="ARBA" id="ARBA00022729"/>
    </source>
</evidence>
<dbReference type="RefSeq" id="WP_407049929.1">
    <property type="nucleotide sequence ID" value="NZ_CP158568.1"/>
</dbReference>
<protein>
    <recommendedName>
        <fullName evidence="5">Tol-Pal system protein TolB</fullName>
    </recommendedName>
</protein>
<dbReference type="GO" id="GO:0042597">
    <property type="term" value="C:periplasmic space"/>
    <property type="evidence" value="ECO:0007669"/>
    <property type="project" value="UniProtKB-SubCell"/>
</dbReference>
<comment type="subcellular location">
    <subcellularLocation>
        <location evidence="1 5">Periplasm</location>
    </subcellularLocation>
</comment>
<comment type="subunit">
    <text evidence="5">The Tol-Pal system is composed of five core proteins: the inner membrane proteins TolA, TolQ and TolR, the periplasmic protein TolB and the outer membrane protein Pal. They form a network linking the inner and outer membranes and the peptidoglycan layer.</text>
</comment>
<dbReference type="PANTHER" id="PTHR36842:SF1">
    <property type="entry name" value="PROTEIN TOLB"/>
    <property type="match status" value="1"/>
</dbReference>
<keyword evidence="3 5" id="KW-0732">Signal</keyword>
<gene>
    <name evidence="5 7" type="primary">tolB</name>
    <name evidence="7" type="ORF">ABS361_00555</name>
</gene>